<comment type="caution">
    <text evidence="1">The sequence shown here is derived from an EMBL/GenBank/DDBJ whole genome shotgun (WGS) entry which is preliminary data.</text>
</comment>
<keyword evidence="1" id="KW-0645">Protease</keyword>
<protein>
    <submittedName>
        <fullName evidence="1">Putative inactive ATP-dependent zinc metalloprotease FTSHI 5, chloroplastic</fullName>
    </submittedName>
</protein>
<proteinExistence type="predicted"/>
<sequence>MSPDDINKMDISSSSALDLVLLSQFSVISSSFDTKLDLLVLGIFLELKDDENKEEERKIGITCLQLLYLCYKWTRETKLPHAVWAAGRGLSAILLPNFDVVDNLWLEPLSWQNLEPHHPNPNCLPSEPGLKSNIL</sequence>
<evidence type="ECO:0000313" key="2">
    <source>
        <dbReference type="Proteomes" id="UP000288805"/>
    </source>
</evidence>
<dbReference type="Proteomes" id="UP000288805">
    <property type="component" value="Unassembled WGS sequence"/>
</dbReference>
<dbReference type="GO" id="GO:0006508">
    <property type="term" value="P:proteolysis"/>
    <property type="evidence" value="ECO:0007669"/>
    <property type="project" value="UniProtKB-KW"/>
</dbReference>
<reference evidence="1 2" key="1">
    <citation type="journal article" date="2018" name="PLoS Genet.">
        <title>Population sequencing reveals clonal diversity and ancestral inbreeding in the grapevine cultivar Chardonnay.</title>
        <authorList>
            <person name="Roach M.J."/>
            <person name="Johnson D.L."/>
            <person name="Bohlmann J."/>
            <person name="van Vuuren H.J."/>
            <person name="Jones S.J."/>
            <person name="Pretorius I.S."/>
            <person name="Schmidt S.A."/>
            <person name="Borneman A.R."/>
        </authorList>
    </citation>
    <scope>NUCLEOTIDE SEQUENCE [LARGE SCALE GENOMIC DNA]</scope>
    <source>
        <strain evidence="2">cv. Chardonnay</strain>
        <tissue evidence="1">Leaf</tissue>
    </source>
</reference>
<gene>
    <name evidence="1" type="primary">FTSHI5_15</name>
    <name evidence="1" type="ORF">CK203_097262</name>
</gene>
<keyword evidence="1" id="KW-0482">Metalloprotease</keyword>
<organism evidence="1 2">
    <name type="scientific">Vitis vinifera</name>
    <name type="common">Grape</name>
    <dbReference type="NCBI Taxonomy" id="29760"/>
    <lineage>
        <taxon>Eukaryota</taxon>
        <taxon>Viridiplantae</taxon>
        <taxon>Streptophyta</taxon>
        <taxon>Embryophyta</taxon>
        <taxon>Tracheophyta</taxon>
        <taxon>Spermatophyta</taxon>
        <taxon>Magnoliopsida</taxon>
        <taxon>eudicotyledons</taxon>
        <taxon>Gunneridae</taxon>
        <taxon>Pentapetalae</taxon>
        <taxon>rosids</taxon>
        <taxon>Vitales</taxon>
        <taxon>Vitaceae</taxon>
        <taxon>Viteae</taxon>
        <taxon>Vitis</taxon>
    </lineage>
</organism>
<dbReference type="AlphaFoldDB" id="A0A438DRI9"/>
<accession>A0A438DRI9</accession>
<keyword evidence="1" id="KW-0378">Hydrolase</keyword>
<dbReference type="GO" id="GO:0008237">
    <property type="term" value="F:metallopeptidase activity"/>
    <property type="evidence" value="ECO:0007669"/>
    <property type="project" value="UniProtKB-KW"/>
</dbReference>
<name>A0A438DRI9_VITVI</name>
<dbReference type="EMBL" id="QGNW01001515">
    <property type="protein sequence ID" value="RVW38060.1"/>
    <property type="molecule type" value="Genomic_DNA"/>
</dbReference>
<evidence type="ECO:0000313" key="1">
    <source>
        <dbReference type="EMBL" id="RVW38060.1"/>
    </source>
</evidence>